<dbReference type="Proteomes" id="UP000765509">
    <property type="component" value="Unassembled WGS sequence"/>
</dbReference>
<comment type="similarity">
    <text evidence="1">Belongs to the aldehyde dehydrogenase family.</text>
</comment>
<name>A0A9Q3H4G4_9BASI</name>
<reference evidence="2" key="1">
    <citation type="submission" date="2021-03" db="EMBL/GenBank/DDBJ databases">
        <title>Draft genome sequence of rust myrtle Austropuccinia psidii MF-1, a brazilian biotype.</title>
        <authorList>
            <person name="Quecine M.C."/>
            <person name="Pachon D.M.R."/>
            <person name="Bonatelli M.L."/>
            <person name="Correr F.H."/>
            <person name="Franceschini L.M."/>
            <person name="Leite T.F."/>
            <person name="Margarido G.R.A."/>
            <person name="Almeida C.A."/>
            <person name="Ferrarezi J.A."/>
            <person name="Labate C.A."/>
        </authorList>
    </citation>
    <scope>NUCLEOTIDE SEQUENCE</scope>
    <source>
        <strain evidence="2">MF-1</strain>
    </source>
</reference>
<comment type="caution">
    <text evidence="2">The sequence shown here is derived from an EMBL/GenBank/DDBJ whole genome shotgun (WGS) entry which is preliminary data.</text>
</comment>
<dbReference type="EMBL" id="AVOT02010831">
    <property type="protein sequence ID" value="MBW0490946.1"/>
    <property type="molecule type" value="Genomic_DNA"/>
</dbReference>
<evidence type="ECO:0000313" key="2">
    <source>
        <dbReference type="EMBL" id="MBW0490946.1"/>
    </source>
</evidence>
<proteinExistence type="inferred from homology"/>
<dbReference type="InterPro" id="IPR010061">
    <property type="entry name" value="MeMal-semiAld_DH"/>
</dbReference>
<dbReference type="PANTHER" id="PTHR43866:SF3">
    <property type="entry name" value="METHYLMALONATE-SEMIALDEHYDE DEHYDROGENASE [ACYLATING], MITOCHONDRIAL"/>
    <property type="match status" value="1"/>
</dbReference>
<sequence>MLQHPTEGKFQTLELLWQHVQNLSRAQGYAMSSLRFNMTHNQIEIGCDRSGTPNPNKSPSKTVTSKKLDCPFRLYARKYAKSTTCTLKVKNPEHNHDATENIMENPALRKLMSKKHPTLLKCLNHC</sequence>
<dbReference type="PANTHER" id="PTHR43866">
    <property type="entry name" value="MALONATE-SEMIALDEHYDE DEHYDROGENASE"/>
    <property type="match status" value="1"/>
</dbReference>
<dbReference type="GO" id="GO:0006574">
    <property type="term" value="P:L-valine catabolic process"/>
    <property type="evidence" value="ECO:0007669"/>
    <property type="project" value="TreeGrafter"/>
</dbReference>
<keyword evidence="3" id="KW-1185">Reference proteome</keyword>
<dbReference type="GO" id="GO:0006210">
    <property type="term" value="P:thymine catabolic process"/>
    <property type="evidence" value="ECO:0007669"/>
    <property type="project" value="TreeGrafter"/>
</dbReference>
<dbReference type="OrthoDB" id="3356549at2759"/>
<protein>
    <recommendedName>
        <fullName evidence="4">FAR1 domain-containing protein</fullName>
    </recommendedName>
</protein>
<gene>
    <name evidence="2" type="ORF">O181_030661</name>
</gene>
<evidence type="ECO:0000313" key="3">
    <source>
        <dbReference type="Proteomes" id="UP000765509"/>
    </source>
</evidence>
<dbReference type="GO" id="GO:0004491">
    <property type="term" value="F:methylmalonate-semialdehyde dehydrogenase (acylating, NAD) activity"/>
    <property type="evidence" value="ECO:0007669"/>
    <property type="project" value="InterPro"/>
</dbReference>
<accession>A0A9Q3H4G4</accession>
<organism evidence="2 3">
    <name type="scientific">Austropuccinia psidii MF-1</name>
    <dbReference type="NCBI Taxonomy" id="1389203"/>
    <lineage>
        <taxon>Eukaryota</taxon>
        <taxon>Fungi</taxon>
        <taxon>Dikarya</taxon>
        <taxon>Basidiomycota</taxon>
        <taxon>Pucciniomycotina</taxon>
        <taxon>Pucciniomycetes</taxon>
        <taxon>Pucciniales</taxon>
        <taxon>Sphaerophragmiaceae</taxon>
        <taxon>Austropuccinia</taxon>
    </lineage>
</organism>
<evidence type="ECO:0008006" key="4">
    <source>
        <dbReference type="Google" id="ProtNLM"/>
    </source>
</evidence>
<evidence type="ECO:0000256" key="1">
    <source>
        <dbReference type="ARBA" id="ARBA00009986"/>
    </source>
</evidence>
<dbReference type="AlphaFoldDB" id="A0A9Q3H4G4"/>